<evidence type="ECO:0000313" key="1">
    <source>
        <dbReference type="EMBL" id="GBM36036.1"/>
    </source>
</evidence>
<evidence type="ECO:0000313" key="2">
    <source>
        <dbReference type="Proteomes" id="UP000499080"/>
    </source>
</evidence>
<dbReference type="Proteomes" id="UP000499080">
    <property type="component" value="Unassembled WGS sequence"/>
</dbReference>
<sequence>MRYENAFFRINHQKTAAWKSSPSVDQSMVFAFQRSIHPVQLFTLNFGLHRATLGKDLELNLLSKSDQEQITTFFSYRPYFATGSADGPHITIAFHYLKVCCPDSSESLCLLVLGFTSTFCFLT</sequence>
<organism evidence="1 2">
    <name type="scientific">Araneus ventricosus</name>
    <name type="common">Orbweaver spider</name>
    <name type="synonym">Epeira ventricosa</name>
    <dbReference type="NCBI Taxonomy" id="182803"/>
    <lineage>
        <taxon>Eukaryota</taxon>
        <taxon>Metazoa</taxon>
        <taxon>Ecdysozoa</taxon>
        <taxon>Arthropoda</taxon>
        <taxon>Chelicerata</taxon>
        <taxon>Arachnida</taxon>
        <taxon>Araneae</taxon>
        <taxon>Araneomorphae</taxon>
        <taxon>Entelegynae</taxon>
        <taxon>Araneoidea</taxon>
        <taxon>Araneidae</taxon>
        <taxon>Araneus</taxon>
    </lineage>
</organism>
<proteinExistence type="predicted"/>
<dbReference type="EMBL" id="BGPR01000801">
    <property type="protein sequence ID" value="GBM36036.1"/>
    <property type="molecule type" value="Genomic_DNA"/>
</dbReference>
<dbReference type="AlphaFoldDB" id="A0A4Y2F6M0"/>
<accession>A0A4Y2F6M0</accession>
<reference evidence="1 2" key="1">
    <citation type="journal article" date="2019" name="Sci. Rep.">
        <title>Orb-weaving spider Araneus ventricosus genome elucidates the spidroin gene catalogue.</title>
        <authorList>
            <person name="Kono N."/>
            <person name="Nakamura H."/>
            <person name="Ohtoshi R."/>
            <person name="Moran D.A.P."/>
            <person name="Shinohara A."/>
            <person name="Yoshida Y."/>
            <person name="Fujiwara M."/>
            <person name="Mori M."/>
            <person name="Tomita M."/>
            <person name="Arakawa K."/>
        </authorList>
    </citation>
    <scope>NUCLEOTIDE SEQUENCE [LARGE SCALE GENOMIC DNA]</scope>
</reference>
<comment type="caution">
    <text evidence="1">The sequence shown here is derived from an EMBL/GenBank/DDBJ whole genome shotgun (WGS) entry which is preliminary data.</text>
</comment>
<gene>
    <name evidence="1" type="ORF">AVEN_274442_1</name>
</gene>
<keyword evidence="2" id="KW-1185">Reference proteome</keyword>
<protein>
    <submittedName>
        <fullName evidence="1">Uncharacterized protein</fullName>
    </submittedName>
</protein>
<name>A0A4Y2F6M0_ARAVE</name>